<dbReference type="EMBL" id="CYZO01000014">
    <property type="protein sequence ID" value="CUN97370.1"/>
    <property type="molecule type" value="Genomic_DNA"/>
</dbReference>
<dbReference type="Gene3D" id="2.40.50.140">
    <property type="entry name" value="Nucleic acid-binding proteins"/>
    <property type="match status" value="1"/>
</dbReference>
<protein>
    <submittedName>
        <fullName evidence="2">Protein of uncharacterized function (DUF2815)</fullName>
    </submittedName>
</protein>
<proteinExistence type="predicted"/>
<dbReference type="InterPro" id="IPR012340">
    <property type="entry name" value="NA-bd_OB-fold"/>
</dbReference>
<evidence type="ECO:0000313" key="3">
    <source>
        <dbReference type="Proteomes" id="UP000095787"/>
    </source>
</evidence>
<feature type="region of interest" description="Disordered" evidence="1">
    <location>
        <begin position="183"/>
        <end position="206"/>
    </location>
</feature>
<reference evidence="2 3" key="1">
    <citation type="submission" date="2015-09" db="EMBL/GenBank/DDBJ databases">
        <authorList>
            <consortium name="Pathogen Informatics"/>
        </authorList>
    </citation>
    <scope>NUCLEOTIDE SEQUENCE [LARGE SCALE GENOMIC DNA]</scope>
    <source>
        <strain evidence="2 3">2789STDY5834841</strain>
    </source>
</reference>
<accession>A0A174BC90</accession>
<feature type="compositionally biased region" description="Polar residues" evidence="1">
    <location>
        <begin position="186"/>
        <end position="200"/>
    </location>
</feature>
<sequence>MGIGEATNVTTEKARLSYVHLFKPYAAMQGQEEKFSVTVLIPKTDVETMARINAAIEAAKQKGITEKWNGACPPIVPTPVYDGDGVRPSDGMPFGEECKGHWVFTASAKVDYPPEVVDKMGNPIINQSEVYSGMYGRVNVNFFPYSFGGKKGIGCGLGPVQKLEDGETLSGGHVSAAQAFGAPQPASATHPQNGGVQINPITGLPM</sequence>
<dbReference type="InterPro" id="IPR022595">
    <property type="entry name" value="Enc34_ssDNA-bd"/>
</dbReference>
<gene>
    <name evidence="2" type="ORF">ERS852456_01288</name>
</gene>
<dbReference type="AlphaFoldDB" id="A0A174BC90"/>
<dbReference type="Pfam" id="PF10991">
    <property type="entry name" value="Enc34_ssDNA-bd"/>
    <property type="match status" value="1"/>
</dbReference>
<dbReference type="SUPFAM" id="SSF50249">
    <property type="entry name" value="Nucleic acid-binding proteins"/>
    <property type="match status" value="1"/>
</dbReference>
<dbReference type="Proteomes" id="UP000095787">
    <property type="component" value="Unassembled WGS sequence"/>
</dbReference>
<evidence type="ECO:0000313" key="2">
    <source>
        <dbReference type="EMBL" id="CUN97370.1"/>
    </source>
</evidence>
<name>A0A174BC90_9FIRM</name>
<organism evidence="2 3">
    <name type="scientific">[Ruminococcus] torques</name>
    <dbReference type="NCBI Taxonomy" id="33039"/>
    <lineage>
        <taxon>Bacteria</taxon>
        <taxon>Bacillati</taxon>
        <taxon>Bacillota</taxon>
        <taxon>Clostridia</taxon>
        <taxon>Lachnospirales</taxon>
        <taxon>Lachnospiraceae</taxon>
        <taxon>Mediterraneibacter</taxon>
    </lineage>
</organism>
<evidence type="ECO:0000256" key="1">
    <source>
        <dbReference type="SAM" id="MobiDB-lite"/>
    </source>
</evidence>